<evidence type="ECO:0000313" key="4">
    <source>
        <dbReference type="Proteomes" id="UP001549119"/>
    </source>
</evidence>
<dbReference type="CDD" id="cd01823">
    <property type="entry name" value="SEST_like"/>
    <property type="match status" value="1"/>
</dbReference>
<dbReference type="InterPro" id="IPR036514">
    <property type="entry name" value="SGNH_hydro_sf"/>
</dbReference>
<dbReference type="PANTHER" id="PTHR37981">
    <property type="entry name" value="LIPASE 2"/>
    <property type="match status" value="1"/>
</dbReference>
<dbReference type="PANTHER" id="PTHR37981:SF1">
    <property type="entry name" value="SGNH HYDROLASE-TYPE ESTERASE DOMAIN-CONTAINING PROTEIN"/>
    <property type="match status" value="1"/>
</dbReference>
<accession>A0ABV2NKV4</accession>
<protein>
    <submittedName>
        <fullName evidence="3">Lysophospholipase L1-like esterase</fullName>
    </submittedName>
</protein>
<keyword evidence="1" id="KW-0732">Signal</keyword>
<dbReference type="SUPFAM" id="SSF52266">
    <property type="entry name" value="SGNH hydrolase"/>
    <property type="match status" value="1"/>
</dbReference>
<evidence type="ECO:0000259" key="2">
    <source>
        <dbReference type="Pfam" id="PF13472"/>
    </source>
</evidence>
<sequence length="278" mass="28455">MIRTILLAAAAAVSCGTASASSLQPGGRYVSMGSSYAAGPGVGSPDPASGACARSQSNFARQVAARHQLDLVDVSCSGATTRNILSHGQHGFPAQIEAVTPDTRVVTVLIGGNDVAYVGNLLGLSCRDTGGADCKVVPDGEVDRKLAALPSELQEVVDQVRHRAPKAAVVLIGYLPAIPTSGVGTCPDLPLGPDDAARMREVAVRLAQAIGGAAARTGVGIVRSSMIGAGHDACAEHPYVAGYRPPRNPGWRAPVPYHPTQAGMDRIAADIEAALARR</sequence>
<organism evidence="3 4">
    <name type="scientific">Methylobacterium radiotolerans</name>
    <dbReference type="NCBI Taxonomy" id="31998"/>
    <lineage>
        <taxon>Bacteria</taxon>
        <taxon>Pseudomonadati</taxon>
        <taxon>Pseudomonadota</taxon>
        <taxon>Alphaproteobacteria</taxon>
        <taxon>Hyphomicrobiales</taxon>
        <taxon>Methylobacteriaceae</taxon>
        <taxon>Methylobacterium</taxon>
    </lineage>
</organism>
<reference evidence="3 4" key="1">
    <citation type="submission" date="2024-06" db="EMBL/GenBank/DDBJ databases">
        <title>Genomics of switchgrass bacterial isolates.</title>
        <authorList>
            <person name="Shade A."/>
        </authorList>
    </citation>
    <scope>NUCLEOTIDE SEQUENCE [LARGE SCALE GENOMIC DNA]</scope>
    <source>
        <strain evidence="3 4">PvP084</strain>
    </source>
</reference>
<dbReference type="Proteomes" id="UP001549119">
    <property type="component" value="Unassembled WGS sequence"/>
</dbReference>
<proteinExistence type="predicted"/>
<feature type="chain" id="PRO_5046671495" evidence="1">
    <location>
        <begin position="21"/>
        <end position="278"/>
    </location>
</feature>
<feature type="signal peptide" evidence="1">
    <location>
        <begin position="1"/>
        <end position="20"/>
    </location>
</feature>
<name>A0ABV2NKV4_9HYPH</name>
<dbReference type="PROSITE" id="PS51257">
    <property type="entry name" value="PROKAR_LIPOPROTEIN"/>
    <property type="match status" value="1"/>
</dbReference>
<dbReference type="Gene3D" id="3.40.50.1110">
    <property type="entry name" value="SGNH hydrolase"/>
    <property type="match status" value="1"/>
</dbReference>
<keyword evidence="4" id="KW-1185">Reference proteome</keyword>
<dbReference type="EMBL" id="JBEPNW010000002">
    <property type="protein sequence ID" value="MET3867134.1"/>
    <property type="molecule type" value="Genomic_DNA"/>
</dbReference>
<evidence type="ECO:0000256" key="1">
    <source>
        <dbReference type="SAM" id="SignalP"/>
    </source>
</evidence>
<comment type="caution">
    <text evidence="3">The sequence shown here is derived from an EMBL/GenBank/DDBJ whole genome shotgun (WGS) entry which is preliminary data.</text>
</comment>
<evidence type="ECO:0000313" key="3">
    <source>
        <dbReference type="EMBL" id="MET3867134.1"/>
    </source>
</evidence>
<gene>
    <name evidence="3" type="ORF">ABIC20_004443</name>
</gene>
<feature type="domain" description="SGNH hydrolase-type esterase" evidence="2">
    <location>
        <begin position="32"/>
        <end position="265"/>
    </location>
</feature>
<dbReference type="InterPro" id="IPR013830">
    <property type="entry name" value="SGNH_hydro"/>
</dbReference>
<dbReference type="Pfam" id="PF13472">
    <property type="entry name" value="Lipase_GDSL_2"/>
    <property type="match status" value="1"/>
</dbReference>
<dbReference type="InterPro" id="IPR037460">
    <property type="entry name" value="SEST-like"/>
</dbReference>
<dbReference type="RefSeq" id="WP_209650758.1">
    <property type="nucleotide sequence ID" value="NZ_JBEPNV010000001.1"/>
</dbReference>